<gene>
    <name evidence="1" type="ORF">TOLI1172_LOCUS10049</name>
</gene>
<organism evidence="1">
    <name type="scientific">Timspurckia oligopyrenoides</name>
    <dbReference type="NCBI Taxonomy" id="708627"/>
    <lineage>
        <taxon>Eukaryota</taxon>
        <taxon>Rhodophyta</taxon>
        <taxon>Bangiophyceae</taxon>
        <taxon>Porphyridiales</taxon>
        <taxon>Porphyridiaceae</taxon>
        <taxon>Timspurckia</taxon>
    </lineage>
</organism>
<dbReference type="EMBL" id="HBFP01013893">
    <property type="protein sequence ID" value="CAD8825649.1"/>
    <property type="molecule type" value="Transcribed_RNA"/>
</dbReference>
<sequence>MIVPSAALLAKSLKRNSESLETDINHTPNATVSLPHHQISSSVSNDIPTRTSNAFASLLALKRARTLHGSQALAPRQFYNLFPPISDSSSITPRTPPISLNDGDHDNYQLLTLSPPNPISHSSSRHVDLNQLECGREIARLAIAKERRERDSLRPSFQIQKDRAIDKRRSNALVHFARSSINRPGSSLVPRQNVAGRKAFEASDLKSTPNLVSAHRDALKNWARRKAVQDGKRADDKELDSELAHMLASMKASGGASSKPERTNGMLSNYENEIVSLPKFSSVLDSIEQAERIRQDERKRANGHADF</sequence>
<proteinExistence type="predicted"/>
<accession>A0A7S1EV22</accession>
<name>A0A7S1EV22_9RHOD</name>
<dbReference type="AlphaFoldDB" id="A0A7S1EV22"/>
<reference evidence="1" key="1">
    <citation type="submission" date="2021-01" db="EMBL/GenBank/DDBJ databases">
        <authorList>
            <person name="Corre E."/>
            <person name="Pelletier E."/>
            <person name="Niang G."/>
            <person name="Scheremetjew M."/>
            <person name="Finn R."/>
            <person name="Kale V."/>
            <person name="Holt S."/>
            <person name="Cochrane G."/>
            <person name="Meng A."/>
            <person name="Brown T."/>
            <person name="Cohen L."/>
        </authorList>
    </citation>
    <scope>NUCLEOTIDE SEQUENCE</scope>
    <source>
        <strain evidence="1">CCMP3278</strain>
    </source>
</reference>
<protein>
    <submittedName>
        <fullName evidence="1">Uncharacterized protein</fullName>
    </submittedName>
</protein>
<evidence type="ECO:0000313" key="1">
    <source>
        <dbReference type="EMBL" id="CAD8825649.1"/>
    </source>
</evidence>